<dbReference type="InterPro" id="IPR004089">
    <property type="entry name" value="MCPsignal_dom"/>
</dbReference>
<feature type="transmembrane region" description="Helical" evidence="4">
    <location>
        <begin position="189"/>
        <end position="208"/>
    </location>
</feature>
<gene>
    <name evidence="8" type="primary">mcpB_4</name>
    <name evidence="7" type="ORF">BJL90_12190</name>
    <name evidence="8" type="ORF">CLFO_13520</name>
</gene>
<feature type="domain" description="HAMP" evidence="6">
    <location>
        <begin position="210"/>
        <end position="262"/>
    </location>
</feature>
<dbReference type="Gene3D" id="1.10.287.950">
    <property type="entry name" value="Methyl-accepting chemotaxis protein"/>
    <property type="match status" value="1"/>
</dbReference>
<keyword evidence="4" id="KW-0472">Membrane</keyword>
<dbReference type="SUPFAM" id="SSF58104">
    <property type="entry name" value="Methyl-accepting chemotaxis protein (MCP) signaling domain"/>
    <property type="match status" value="1"/>
</dbReference>
<dbReference type="PROSITE" id="PS50885">
    <property type="entry name" value="HAMP"/>
    <property type="match status" value="1"/>
</dbReference>
<dbReference type="EMBL" id="CP020559">
    <property type="protein sequence ID" value="ARE86967.1"/>
    <property type="molecule type" value="Genomic_DNA"/>
</dbReference>
<accession>A0AAC9WFI7</accession>
<evidence type="ECO:0000256" key="3">
    <source>
        <dbReference type="PROSITE-ProRule" id="PRU00284"/>
    </source>
</evidence>
<dbReference type="Pfam" id="PF12729">
    <property type="entry name" value="4HB_MCP_1"/>
    <property type="match status" value="1"/>
</dbReference>
<dbReference type="PANTHER" id="PTHR32089">
    <property type="entry name" value="METHYL-ACCEPTING CHEMOTAXIS PROTEIN MCPB"/>
    <property type="match status" value="1"/>
</dbReference>
<comment type="similarity">
    <text evidence="2">Belongs to the methyl-accepting chemotaxis (MCP) protein family.</text>
</comment>
<keyword evidence="9" id="KW-1185">Reference proteome</keyword>
<dbReference type="PRINTS" id="PR00260">
    <property type="entry name" value="CHEMTRNSDUCR"/>
</dbReference>
<dbReference type="AlphaFoldDB" id="A0AAC9WFI7"/>
<evidence type="ECO:0000313" key="10">
    <source>
        <dbReference type="Proteomes" id="UP000192478"/>
    </source>
</evidence>
<dbReference type="PANTHER" id="PTHR32089:SF112">
    <property type="entry name" value="LYSOZYME-LIKE PROTEIN-RELATED"/>
    <property type="match status" value="1"/>
</dbReference>
<evidence type="ECO:0000259" key="5">
    <source>
        <dbReference type="PROSITE" id="PS50111"/>
    </source>
</evidence>
<dbReference type="InterPro" id="IPR004090">
    <property type="entry name" value="Chemotax_Me-accpt_rcpt"/>
</dbReference>
<feature type="domain" description="Methyl-accepting transducer" evidence="5">
    <location>
        <begin position="281"/>
        <end position="538"/>
    </location>
</feature>
<evidence type="ECO:0000313" key="9">
    <source>
        <dbReference type="Proteomes" id="UP000177894"/>
    </source>
</evidence>
<dbReference type="Proteomes" id="UP000177894">
    <property type="component" value="Chromosome"/>
</dbReference>
<evidence type="ECO:0000313" key="8">
    <source>
        <dbReference type="EMBL" id="ARE86967.1"/>
    </source>
</evidence>
<dbReference type="Pfam" id="PF00015">
    <property type="entry name" value="MCPsignal"/>
    <property type="match status" value="1"/>
</dbReference>
<protein>
    <submittedName>
        <fullName evidence="8">Methyl-accepting chemotaxis protein McpB</fullName>
    </submittedName>
</protein>
<dbReference type="Proteomes" id="UP000192478">
    <property type="component" value="Chromosome"/>
</dbReference>
<dbReference type="SMART" id="SM00304">
    <property type="entry name" value="HAMP"/>
    <property type="match status" value="1"/>
</dbReference>
<dbReference type="CDD" id="cd06225">
    <property type="entry name" value="HAMP"/>
    <property type="match status" value="1"/>
</dbReference>
<dbReference type="SMART" id="SM00283">
    <property type="entry name" value="MA"/>
    <property type="match status" value="1"/>
</dbReference>
<dbReference type="InterPro" id="IPR024478">
    <property type="entry name" value="HlyB_4HB_MCP"/>
</dbReference>
<dbReference type="PROSITE" id="PS50111">
    <property type="entry name" value="CHEMOTAXIS_TRANSDUC_2"/>
    <property type="match status" value="1"/>
</dbReference>
<dbReference type="RefSeq" id="WP_070968294.1">
    <property type="nucleotide sequence ID" value="NZ_CP017603.1"/>
</dbReference>
<keyword evidence="4" id="KW-0812">Transmembrane</keyword>
<organism evidence="8 10">
    <name type="scientific">Clostridium formicaceticum</name>
    <dbReference type="NCBI Taxonomy" id="1497"/>
    <lineage>
        <taxon>Bacteria</taxon>
        <taxon>Bacillati</taxon>
        <taxon>Bacillota</taxon>
        <taxon>Clostridia</taxon>
        <taxon>Eubacteriales</taxon>
        <taxon>Clostridiaceae</taxon>
        <taxon>Clostridium</taxon>
    </lineage>
</organism>
<evidence type="ECO:0000256" key="2">
    <source>
        <dbReference type="ARBA" id="ARBA00029447"/>
    </source>
</evidence>
<dbReference type="GO" id="GO:0007165">
    <property type="term" value="P:signal transduction"/>
    <property type="evidence" value="ECO:0007669"/>
    <property type="project" value="UniProtKB-KW"/>
</dbReference>
<reference evidence="7 9" key="1">
    <citation type="submission" date="2016-10" db="EMBL/GenBank/DDBJ databases">
        <title>Complete Genome Sequence of Acetogen Clostridium formicoaceticum ATCC 27076.</title>
        <authorList>
            <person name="Bao T."/>
            <person name="Cheng C."/>
            <person name="Zhao J."/>
            <person name="Yang S.-T."/>
            <person name="Wang J."/>
            <person name="Wang M."/>
        </authorList>
    </citation>
    <scope>NUCLEOTIDE SEQUENCE [LARGE SCALE GENOMIC DNA]</scope>
    <source>
        <strain evidence="7 9">ATCC 27076</strain>
    </source>
</reference>
<evidence type="ECO:0000256" key="4">
    <source>
        <dbReference type="SAM" id="Phobius"/>
    </source>
</evidence>
<evidence type="ECO:0000256" key="1">
    <source>
        <dbReference type="ARBA" id="ARBA00023224"/>
    </source>
</evidence>
<proteinExistence type="inferred from homology"/>
<dbReference type="EMBL" id="CP017603">
    <property type="protein sequence ID" value="AOY76550.1"/>
    <property type="molecule type" value="Genomic_DNA"/>
</dbReference>
<dbReference type="GO" id="GO:0004888">
    <property type="term" value="F:transmembrane signaling receptor activity"/>
    <property type="evidence" value="ECO:0007669"/>
    <property type="project" value="InterPro"/>
</dbReference>
<evidence type="ECO:0000313" key="7">
    <source>
        <dbReference type="EMBL" id="AOY76550.1"/>
    </source>
</evidence>
<dbReference type="InterPro" id="IPR003660">
    <property type="entry name" value="HAMP_dom"/>
</dbReference>
<name>A0AAC9WFI7_9CLOT</name>
<dbReference type="Pfam" id="PF00672">
    <property type="entry name" value="HAMP"/>
    <property type="match status" value="1"/>
</dbReference>
<dbReference type="GO" id="GO:0006935">
    <property type="term" value="P:chemotaxis"/>
    <property type="evidence" value="ECO:0007669"/>
    <property type="project" value="InterPro"/>
</dbReference>
<dbReference type="KEGG" id="cfm:BJL90_12190"/>
<dbReference type="GO" id="GO:0016020">
    <property type="term" value="C:membrane"/>
    <property type="evidence" value="ECO:0007669"/>
    <property type="project" value="InterPro"/>
</dbReference>
<sequence length="567" mass="62448">MIKNMKIGKKLTLAFLLVIIFTGAIGGIGITYLNNLEAAITRLYRHPFAIRGEVLQAERDIAKIDRAMKDIAMSTNAPQVDSFARTIEDLEKNVYENFEVIYERFLGDEAMVDEAYNAFKNWKPIRDEIIALAKRGDKDQVIMLMTQQRGAGQLRLIEGTLQPIRNYAFDAAQNLYENSSAVATTSRNMIMILLSTAVIISIIIATVITKGITKPIKTLQGIMLEAENGDLTVTVEAKTKDEIGELGRSFNKMLENIRNILHQTVEIIDKVENASDGITTSVDEIGQASNEVSKTIQEVAVAASNQAKEAQESFNVANVFAERIKSIRENAKKTSENTNQMKEKTELGIQSITNLKKGFDKNIEAVEGANEGIKDLTHKSQSIGMIIETINAIAEQTNLLALNAAIEAARAGEAGKGFAVVAEEVRKLAEQSTSATNEIQKIIDEIRKVIVDTQEKVTYTVGVVNDANLSLVDTEKVFKEINTVTDDVVDHILSLNQYVEDINNAKDSMLQSIENISAITEESAASTQQVSASAQEQTASVEEVVATMEELDHMIKTLTRAIKVFKL</sequence>
<reference evidence="8 10" key="2">
    <citation type="submission" date="2017-03" db="EMBL/GenBank/DDBJ databases">
        <title>Complete sequence of Clostridium formicaceticum DSM 92.</title>
        <authorList>
            <person name="Poehlein A."/>
            <person name="Karl M."/>
            <person name="Bengelsdorf F.R."/>
            <person name="Duerre P."/>
            <person name="Daniel R."/>
        </authorList>
    </citation>
    <scope>NUCLEOTIDE SEQUENCE [LARGE SCALE GENOMIC DNA]</scope>
    <source>
        <strain evidence="8 10">DSM 92</strain>
    </source>
</reference>
<keyword evidence="4" id="KW-1133">Transmembrane helix</keyword>
<dbReference type="Gene3D" id="6.10.340.10">
    <property type="match status" value="1"/>
</dbReference>
<keyword evidence="1 3" id="KW-0807">Transducer</keyword>
<evidence type="ECO:0000259" key="6">
    <source>
        <dbReference type="PROSITE" id="PS50885"/>
    </source>
</evidence>